<keyword evidence="2 4" id="KW-0689">Ribosomal protein</keyword>
<comment type="similarity">
    <text evidence="1 4 5">Belongs to the universal ribosomal protein uL15 family.</text>
</comment>
<dbReference type="InterPro" id="IPR001196">
    <property type="entry name" value="Ribosomal_uL15_CS"/>
</dbReference>
<dbReference type="GO" id="GO:0003735">
    <property type="term" value="F:structural constituent of ribosome"/>
    <property type="evidence" value="ECO:0007669"/>
    <property type="project" value="InterPro"/>
</dbReference>
<dbReference type="PANTHER" id="PTHR12934:SF11">
    <property type="entry name" value="LARGE RIBOSOMAL SUBUNIT PROTEIN UL15M"/>
    <property type="match status" value="1"/>
</dbReference>
<feature type="region of interest" description="Disordered" evidence="6">
    <location>
        <begin position="145"/>
        <end position="169"/>
    </location>
</feature>
<dbReference type="GO" id="GO:0022625">
    <property type="term" value="C:cytosolic large ribosomal subunit"/>
    <property type="evidence" value="ECO:0007669"/>
    <property type="project" value="TreeGrafter"/>
</dbReference>
<evidence type="ECO:0000313" key="9">
    <source>
        <dbReference type="Proteomes" id="UP000177349"/>
    </source>
</evidence>
<dbReference type="EMBL" id="MHKN01000010">
    <property type="protein sequence ID" value="OGY92771.1"/>
    <property type="molecule type" value="Genomic_DNA"/>
</dbReference>
<evidence type="ECO:0000256" key="5">
    <source>
        <dbReference type="RuleBase" id="RU003888"/>
    </source>
</evidence>
<accession>A0A1G2BUM0</accession>
<comment type="caution">
    <text evidence="8">The sequence shown here is derived from an EMBL/GenBank/DDBJ whole genome shotgun (WGS) entry which is preliminary data.</text>
</comment>
<comment type="function">
    <text evidence="4">Binds to the 23S rRNA.</text>
</comment>
<name>A0A1G2BUM0_9BACT</name>
<reference evidence="8 9" key="1">
    <citation type="journal article" date="2016" name="Nat. Commun.">
        <title>Thousands of microbial genomes shed light on interconnected biogeochemical processes in an aquifer system.</title>
        <authorList>
            <person name="Anantharaman K."/>
            <person name="Brown C.T."/>
            <person name="Hug L.A."/>
            <person name="Sharon I."/>
            <person name="Castelle C.J."/>
            <person name="Probst A.J."/>
            <person name="Thomas B.C."/>
            <person name="Singh A."/>
            <person name="Wilkins M.J."/>
            <person name="Karaoz U."/>
            <person name="Brodie E.L."/>
            <person name="Williams K.H."/>
            <person name="Hubbard S.S."/>
            <person name="Banfield J.F."/>
        </authorList>
    </citation>
    <scope>NUCLEOTIDE SEQUENCE [LARGE SCALE GENOMIC DNA]</scope>
</reference>
<evidence type="ECO:0000256" key="1">
    <source>
        <dbReference type="ARBA" id="ARBA00007320"/>
    </source>
</evidence>
<dbReference type="InterPro" id="IPR030878">
    <property type="entry name" value="Ribosomal_uL15"/>
</dbReference>
<evidence type="ECO:0000256" key="6">
    <source>
        <dbReference type="SAM" id="MobiDB-lite"/>
    </source>
</evidence>
<keyword evidence="3 4" id="KW-0687">Ribonucleoprotein</keyword>
<feature type="compositionally biased region" description="Gly residues" evidence="6">
    <location>
        <begin position="24"/>
        <end position="36"/>
    </location>
</feature>
<dbReference type="InterPro" id="IPR005749">
    <property type="entry name" value="Ribosomal_uL15_bac-type"/>
</dbReference>
<evidence type="ECO:0000313" key="8">
    <source>
        <dbReference type="EMBL" id="OGY92771.1"/>
    </source>
</evidence>
<feature type="region of interest" description="Disordered" evidence="6">
    <location>
        <begin position="12"/>
        <end position="48"/>
    </location>
</feature>
<dbReference type="SUPFAM" id="SSF52080">
    <property type="entry name" value="Ribosomal proteins L15p and L18e"/>
    <property type="match status" value="1"/>
</dbReference>
<dbReference type="InterPro" id="IPR036227">
    <property type="entry name" value="Ribosomal_uL15/eL18_sf"/>
</dbReference>
<dbReference type="Gene3D" id="3.100.10.10">
    <property type="match status" value="1"/>
</dbReference>
<dbReference type="PROSITE" id="PS00475">
    <property type="entry name" value="RIBOSOMAL_L15"/>
    <property type="match status" value="1"/>
</dbReference>
<dbReference type="PANTHER" id="PTHR12934">
    <property type="entry name" value="50S RIBOSOMAL PROTEIN L15"/>
    <property type="match status" value="1"/>
</dbReference>
<evidence type="ECO:0000259" key="7">
    <source>
        <dbReference type="Pfam" id="PF00828"/>
    </source>
</evidence>
<keyword evidence="4" id="KW-0699">rRNA-binding</keyword>
<evidence type="ECO:0000256" key="2">
    <source>
        <dbReference type="ARBA" id="ARBA00022980"/>
    </source>
</evidence>
<dbReference type="GO" id="GO:0019843">
    <property type="term" value="F:rRNA binding"/>
    <property type="evidence" value="ECO:0007669"/>
    <property type="project" value="UniProtKB-UniRule"/>
</dbReference>
<protein>
    <recommendedName>
        <fullName evidence="4">Large ribosomal subunit protein uL15</fullName>
    </recommendedName>
</protein>
<dbReference type="AlphaFoldDB" id="A0A1G2BUM0"/>
<sequence>MKALHTIRKAAGSTKRMKRIGRGNASGKGTYSGKGIKGQRARSGGRSGLTARSMRSYLLRIPKSRGFSVAKDGFSAIVNLYDLEKFFSDGEAVTLKTLKTKGLIPLRAQRVKVLSGGSLSKKLKVRAYRFSEHAREAILKAGGSVQTDSVASGGKEKPSAVLDGGAKQA</sequence>
<dbReference type="GO" id="GO:0006412">
    <property type="term" value="P:translation"/>
    <property type="evidence" value="ECO:0007669"/>
    <property type="project" value="UniProtKB-UniRule"/>
</dbReference>
<evidence type="ECO:0000256" key="3">
    <source>
        <dbReference type="ARBA" id="ARBA00023274"/>
    </source>
</evidence>
<dbReference type="HAMAP" id="MF_01341">
    <property type="entry name" value="Ribosomal_uL15"/>
    <property type="match status" value="1"/>
</dbReference>
<comment type="subunit">
    <text evidence="4">Part of the 50S ribosomal subunit.</text>
</comment>
<proteinExistence type="inferred from homology"/>
<evidence type="ECO:0000256" key="4">
    <source>
        <dbReference type="HAMAP-Rule" id="MF_01341"/>
    </source>
</evidence>
<dbReference type="Pfam" id="PF00828">
    <property type="entry name" value="Ribosomal_L27A"/>
    <property type="match status" value="1"/>
</dbReference>
<dbReference type="NCBIfam" id="TIGR01071">
    <property type="entry name" value="rplO_bact"/>
    <property type="match status" value="1"/>
</dbReference>
<gene>
    <name evidence="4" type="primary">rplO</name>
    <name evidence="8" type="ORF">A3B31_03245</name>
</gene>
<keyword evidence="4" id="KW-0694">RNA-binding</keyword>
<feature type="domain" description="Large ribosomal subunit protein uL15/eL18" evidence="7">
    <location>
        <begin position="77"/>
        <end position="145"/>
    </location>
</feature>
<dbReference type="InterPro" id="IPR021131">
    <property type="entry name" value="Ribosomal_uL15/eL18"/>
</dbReference>
<dbReference type="Proteomes" id="UP000177349">
    <property type="component" value="Unassembled WGS sequence"/>
</dbReference>
<organism evidence="8 9">
    <name type="scientific">Candidatus Komeilibacteria bacterium RIFCSPLOWO2_01_FULL_53_11</name>
    <dbReference type="NCBI Taxonomy" id="1798552"/>
    <lineage>
        <taxon>Bacteria</taxon>
        <taxon>Candidatus Komeiliibacteriota</taxon>
    </lineage>
</organism>